<reference evidence="1" key="1">
    <citation type="submission" date="2016-05" db="EMBL/GenBank/DDBJ databases">
        <title>WGS assembly of Xenopus laevis.</title>
        <authorList>
            <person name="Session A."/>
            <person name="Uno Y."/>
            <person name="Kwon T."/>
            <person name="Chapman J."/>
            <person name="Toyoda A."/>
            <person name="Takahashi S."/>
            <person name="Fukui A."/>
            <person name="Hikosaka A."/>
            <person name="Putnam N."/>
            <person name="Stites J."/>
            <person name="Van Heeringen S."/>
            <person name="Quigley I."/>
            <person name="Heinz S."/>
            <person name="Hellsten U."/>
            <person name="Lyons J."/>
            <person name="Suzuki A."/>
            <person name="Kondo M."/>
            <person name="Ogino H."/>
            <person name="Ochi H."/>
            <person name="Bogdanovic O."/>
            <person name="Lister R."/>
            <person name="Georgiou G."/>
            <person name="Paranjpe S."/>
            <person name="Van Kruijsbergen I."/>
            <person name="Mozaffari S."/>
            <person name="Shu S."/>
            <person name="Schmutz J."/>
            <person name="Jenkins J."/>
            <person name="Grimwood J."/>
            <person name="Carlson J."/>
            <person name="Mitros T."/>
            <person name="Simakov O."/>
            <person name="Heald R."/>
            <person name="Miller K."/>
            <person name="Haudenschild C."/>
            <person name="Kuroki Y."/>
            <person name="Tanaka T."/>
            <person name="Michiue T."/>
            <person name="Watanabe M."/>
            <person name="Kinoshita T."/>
            <person name="Ohta Y."/>
            <person name="Mawaribuchi S."/>
            <person name="Suzuki Y."/>
            <person name="Haramoto Y."/>
            <person name="Yamamoto T."/>
            <person name="Takagi C."/>
            <person name="Kitzman J."/>
            <person name="Shendure J."/>
            <person name="Nakayama T."/>
            <person name="Izutsu Y."/>
            <person name="Robert J."/>
            <person name="Dichmann D."/>
            <person name="Flajnik M."/>
            <person name="Houston D."/>
            <person name="Marcotte E."/>
            <person name="Wallingford J."/>
            <person name="Ito Y."/>
            <person name="Asashima M."/>
            <person name="Ueno N."/>
            <person name="Matsuda Y."/>
            <person name="Jan Veenstra G."/>
            <person name="Fujiyama A."/>
            <person name="Harland R."/>
            <person name="Taira M."/>
            <person name="Rokhsar D.S."/>
        </authorList>
    </citation>
    <scope>NUCLEOTIDE SEQUENCE</scope>
    <source>
        <strain evidence="1">J</strain>
        <tissue evidence="1">Blood</tissue>
    </source>
</reference>
<dbReference type="AlphaFoldDB" id="A0A974GYQ5"/>
<name>A0A974GYQ5_XENLA</name>
<organism evidence="1">
    <name type="scientific">Xenopus laevis</name>
    <name type="common">African clawed frog</name>
    <dbReference type="NCBI Taxonomy" id="8355"/>
    <lineage>
        <taxon>Eukaryota</taxon>
        <taxon>Metazoa</taxon>
        <taxon>Chordata</taxon>
        <taxon>Craniata</taxon>
        <taxon>Vertebrata</taxon>
        <taxon>Euteleostomi</taxon>
        <taxon>Amphibia</taxon>
        <taxon>Batrachia</taxon>
        <taxon>Anura</taxon>
        <taxon>Pipoidea</taxon>
        <taxon>Pipidae</taxon>
        <taxon>Xenopodinae</taxon>
        <taxon>Xenopus</taxon>
        <taxon>Xenopus</taxon>
    </lineage>
</organism>
<protein>
    <submittedName>
        <fullName evidence="1">Uncharacterized protein</fullName>
    </submittedName>
</protein>
<proteinExistence type="predicted"/>
<gene>
    <name evidence="1" type="ORF">XELAEV_18003896mg</name>
</gene>
<evidence type="ECO:0000313" key="1">
    <source>
        <dbReference type="EMBL" id="OCT55789.1"/>
    </source>
</evidence>
<feature type="non-terminal residue" evidence="1">
    <location>
        <position position="1"/>
    </location>
</feature>
<sequence length="112" mass="13117">IREYWTLLLSVCKDQLKLDIEMTAAAVLLHHNNISTYLYNKSLAQYALNAAKILIPRKWKSSSVPTISEWWTEMEEVRKFEEIHAVTQTAIRKHWATCLPWTHYMEGVRPGC</sequence>
<dbReference type="Proteomes" id="UP000694892">
    <property type="component" value="Unassembled WGS sequence"/>
</dbReference>
<accession>A0A974GYQ5</accession>
<dbReference type="EMBL" id="KV472774">
    <property type="protein sequence ID" value="OCT55789.1"/>
    <property type="molecule type" value="Genomic_DNA"/>
</dbReference>